<evidence type="ECO:0000256" key="1">
    <source>
        <dbReference type="SAM" id="SignalP"/>
    </source>
</evidence>
<evidence type="ECO:0000313" key="2">
    <source>
        <dbReference type="EMBL" id="OQU81113.1"/>
    </source>
</evidence>
<name>A0A1Z5RBH1_SORBI</name>
<accession>A0A1Z5RBH1</accession>
<reference evidence="3" key="2">
    <citation type="journal article" date="2018" name="Plant J.">
        <title>The Sorghum bicolor reference genome: improved assembly, gene annotations, a transcriptome atlas, and signatures of genome organization.</title>
        <authorList>
            <person name="McCormick R.F."/>
            <person name="Truong S.K."/>
            <person name="Sreedasyam A."/>
            <person name="Jenkins J."/>
            <person name="Shu S."/>
            <person name="Sims D."/>
            <person name="Kennedy M."/>
            <person name="Amirebrahimi M."/>
            <person name="Weers B.D."/>
            <person name="McKinley B."/>
            <person name="Mattison A."/>
            <person name="Morishige D.T."/>
            <person name="Grimwood J."/>
            <person name="Schmutz J."/>
            <person name="Mullet J.E."/>
        </authorList>
    </citation>
    <scope>NUCLEOTIDE SEQUENCE [LARGE SCALE GENOMIC DNA]</scope>
    <source>
        <strain evidence="3">cv. BTx623</strain>
    </source>
</reference>
<dbReference type="Proteomes" id="UP000000768">
    <property type="component" value="Chromosome 6"/>
</dbReference>
<dbReference type="AlphaFoldDB" id="A0A1Z5RBH1"/>
<dbReference type="InParanoid" id="A0A1Z5RBH1"/>
<evidence type="ECO:0000313" key="3">
    <source>
        <dbReference type="Proteomes" id="UP000000768"/>
    </source>
</evidence>
<organism evidence="2 3">
    <name type="scientific">Sorghum bicolor</name>
    <name type="common">Sorghum</name>
    <name type="synonym">Sorghum vulgare</name>
    <dbReference type="NCBI Taxonomy" id="4558"/>
    <lineage>
        <taxon>Eukaryota</taxon>
        <taxon>Viridiplantae</taxon>
        <taxon>Streptophyta</taxon>
        <taxon>Embryophyta</taxon>
        <taxon>Tracheophyta</taxon>
        <taxon>Spermatophyta</taxon>
        <taxon>Magnoliopsida</taxon>
        <taxon>Liliopsida</taxon>
        <taxon>Poales</taxon>
        <taxon>Poaceae</taxon>
        <taxon>PACMAD clade</taxon>
        <taxon>Panicoideae</taxon>
        <taxon>Andropogonodae</taxon>
        <taxon>Andropogoneae</taxon>
        <taxon>Sorghinae</taxon>
        <taxon>Sorghum</taxon>
    </lineage>
</organism>
<proteinExistence type="predicted"/>
<reference evidence="2 3" key="1">
    <citation type="journal article" date="2009" name="Nature">
        <title>The Sorghum bicolor genome and the diversification of grasses.</title>
        <authorList>
            <person name="Paterson A.H."/>
            <person name="Bowers J.E."/>
            <person name="Bruggmann R."/>
            <person name="Dubchak I."/>
            <person name="Grimwood J."/>
            <person name="Gundlach H."/>
            <person name="Haberer G."/>
            <person name="Hellsten U."/>
            <person name="Mitros T."/>
            <person name="Poliakov A."/>
            <person name="Schmutz J."/>
            <person name="Spannagl M."/>
            <person name="Tang H."/>
            <person name="Wang X."/>
            <person name="Wicker T."/>
            <person name="Bharti A.K."/>
            <person name="Chapman J."/>
            <person name="Feltus F.A."/>
            <person name="Gowik U."/>
            <person name="Grigoriev I.V."/>
            <person name="Lyons E."/>
            <person name="Maher C.A."/>
            <person name="Martis M."/>
            <person name="Narechania A."/>
            <person name="Otillar R.P."/>
            <person name="Penning B.W."/>
            <person name="Salamov A.A."/>
            <person name="Wang Y."/>
            <person name="Zhang L."/>
            <person name="Carpita N.C."/>
            <person name="Freeling M."/>
            <person name="Gingle A.R."/>
            <person name="Hash C.T."/>
            <person name="Keller B."/>
            <person name="Klein P."/>
            <person name="Kresovich S."/>
            <person name="McCann M.C."/>
            <person name="Ming R."/>
            <person name="Peterson D.G."/>
            <person name="Mehboob-ur-Rahman"/>
            <person name="Ware D."/>
            <person name="Westhoff P."/>
            <person name="Mayer K.F."/>
            <person name="Messing J."/>
            <person name="Rokhsar D.S."/>
        </authorList>
    </citation>
    <scope>NUCLEOTIDE SEQUENCE [LARGE SCALE GENOMIC DNA]</scope>
    <source>
        <strain evidence="3">cv. BTx623</strain>
    </source>
</reference>
<dbReference type="Gramene" id="OQU81113">
    <property type="protein sequence ID" value="OQU81113"/>
    <property type="gene ID" value="SORBI_3006G011450"/>
</dbReference>
<feature type="signal peptide" evidence="1">
    <location>
        <begin position="1"/>
        <end position="19"/>
    </location>
</feature>
<dbReference type="EMBL" id="CM000765">
    <property type="protein sequence ID" value="OQU81113.1"/>
    <property type="molecule type" value="Genomic_DNA"/>
</dbReference>
<keyword evidence="3" id="KW-1185">Reference proteome</keyword>
<feature type="chain" id="PRO_5012057562" evidence="1">
    <location>
        <begin position="20"/>
        <end position="130"/>
    </location>
</feature>
<sequence>MVAPLGLGVAVAMVAMVMGRGHVRGRRNTPAQTSTGPDIETAKPKQMVGAELVKVAGGDPIWWPIQTVGGELLQIAGGDPTTVGRALAPMRRQRALLHIDAAFSLSERERRRGGNSEYTRMTQLPLITFN</sequence>
<protein>
    <submittedName>
        <fullName evidence="2">Uncharacterized protein</fullName>
    </submittedName>
</protein>
<keyword evidence="1" id="KW-0732">Signal</keyword>
<gene>
    <name evidence="2" type="ORF">SORBI_3006G011450</name>
</gene>